<name>U2YQR4_9SPHN</name>
<comment type="caution">
    <text evidence="3">The sequence shown here is derived from an EMBL/GenBank/DDBJ whole genome shotgun (WGS) entry which is preliminary data.</text>
</comment>
<evidence type="ECO:0000259" key="2">
    <source>
        <dbReference type="Pfam" id="PF00440"/>
    </source>
</evidence>
<dbReference type="Proteomes" id="UP000016568">
    <property type="component" value="Unassembled WGS sequence"/>
</dbReference>
<protein>
    <submittedName>
        <fullName evidence="3">Putative TetR family transcriptional regulator</fullName>
    </submittedName>
</protein>
<dbReference type="InterPro" id="IPR001647">
    <property type="entry name" value="HTH_TetR"/>
</dbReference>
<dbReference type="Gene3D" id="1.10.357.10">
    <property type="entry name" value="Tetracycline Repressor, domain 2"/>
    <property type="match status" value="1"/>
</dbReference>
<dbReference type="eggNOG" id="COG1309">
    <property type="taxonomic scope" value="Bacteria"/>
</dbReference>
<dbReference type="RefSeq" id="WP_021691860.1">
    <property type="nucleotide sequence ID" value="NZ_BASZ01000014.1"/>
</dbReference>
<evidence type="ECO:0000256" key="1">
    <source>
        <dbReference type="ARBA" id="ARBA00023125"/>
    </source>
</evidence>
<keyword evidence="4" id="KW-1185">Reference proteome</keyword>
<gene>
    <name evidence="3" type="ORF">NT2_14_00450</name>
</gene>
<evidence type="ECO:0000313" key="4">
    <source>
        <dbReference type="Proteomes" id="UP000016568"/>
    </source>
</evidence>
<dbReference type="Pfam" id="PF00440">
    <property type="entry name" value="TetR_N"/>
    <property type="match status" value="1"/>
</dbReference>
<reference evidence="3 4" key="1">
    <citation type="submission" date="2013-09" db="EMBL/GenBank/DDBJ databases">
        <title>Whole genome shotgun sequence of Novosphingobium tardaugens NBRC 16725.</title>
        <authorList>
            <person name="Isaki S."/>
            <person name="Hosoyama A."/>
            <person name="Tsuchikane K."/>
            <person name="Katsumata H."/>
            <person name="Ando Y."/>
            <person name="Yamazaki S."/>
            <person name="Fujita N."/>
        </authorList>
    </citation>
    <scope>NUCLEOTIDE SEQUENCE [LARGE SCALE GENOMIC DNA]</scope>
    <source>
        <strain evidence="3 4">NBRC 16725</strain>
    </source>
</reference>
<dbReference type="KEGG" id="ntd:EGO55_04775"/>
<dbReference type="EMBL" id="BASZ01000014">
    <property type="protein sequence ID" value="GAD51042.1"/>
    <property type="molecule type" value="Genomic_DNA"/>
</dbReference>
<dbReference type="GO" id="GO:0003677">
    <property type="term" value="F:DNA binding"/>
    <property type="evidence" value="ECO:0007669"/>
    <property type="project" value="UniProtKB-KW"/>
</dbReference>
<dbReference type="SUPFAM" id="SSF46689">
    <property type="entry name" value="Homeodomain-like"/>
    <property type="match status" value="1"/>
</dbReference>
<dbReference type="OrthoDB" id="2356263at2"/>
<evidence type="ECO:0000313" key="3">
    <source>
        <dbReference type="EMBL" id="GAD51042.1"/>
    </source>
</evidence>
<accession>U2YQR4</accession>
<sequence>MKNVRSARGRYATSEVTRLKLIASAEEAVARHGIGGVSAREVSKAAGLSNTAAVSYHFGSMGDLLKQVLVTRMEKMDEIRARLIEENGTPLSECAIHTLVEYICLPHVIFAKTNEGRTTYQSFVCQYLPHIYPNGSPWNLGPESASSPNMSRIALELKIKMRDLPDEIFNRRMFNIMVLFCNFLRTLPPSSLFPPDIDEASTMIGDTIAQCTALLCATPDVPEALRSMIVDDANSHI</sequence>
<dbReference type="AlphaFoldDB" id="U2YQR4"/>
<feature type="domain" description="HTH tetR-type" evidence="2">
    <location>
        <begin position="21"/>
        <end position="68"/>
    </location>
</feature>
<organism evidence="3 4">
    <name type="scientific">Caenibius tardaugens NBRC 16725</name>
    <dbReference type="NCBI Taxonomy" id="1219035"/>
    <lineage>
        <taxon>Bacteria</taxon>
        <taxon>Pseudomonadati</taxon>
        <taxon>Pseudomonadota</taxon>
        <taxon>Alphaproteobacteria</taxon>
        <taxon>Sphingomonadales</taxon>
        <taxon>Erythrobacteraceae</taxon>
        <taxon>Caenibius</taxon>
    </lineage>
</organism>
<keyword evidence="1" id="KW-0238">DNA-binding</keyword>
<proteinExistence type="predicted"/>
<dbReference type="InterPro" id="IPR009057">
    <property type="entry name" value="Homeodomain-like_sf"/>
</dbReference>